<sequence>MQLSRDNSMMAIDVTLNERDFVIDFVSLQLTRLRRLTHGIDVPLGIVVETSDDHKWLVQCLETSQLSVYDFTKNDILKPVKYDNVNDIAIEYFGKHHLIVAHTMNNNYSRLLLYKI</sequence>
<organism evidence="1 3">
    <name type="scientific">Didymodactylos carnosus</name>
    <dbReference type="NCBI Taxonomy" id="1234261"/>
    <lineage>
        <taxon>Eukaryota</taxon>
        <taxon>Metazoa</taxon>
        <taxon>Spiralia</taxon>
        <taxon>Gnathifera</taxon>
        <taxon>Rotifera</taxon>
        <taxon>Eurotatoria</taxon>
        <taxon>Bdelloidea</taxon>
        <taxon>Philodinida</taxon>
        <taxon>Philodinidae</taxon>
        <taxon>Didymodactylos</taxon>
    </lineage>
</organism>
<dbReference type="EMBL" id="CAJOBA010000755">
    <property type="protein sequence ID" value="CAF3554465.1"/>
    <property type="molecule type" value="Genomic_DNA"/>
</dbReference>
<dbReference type="AlphaFoldDB" id="A0A8S2CUX5"/>
<accession>A0A8S2CUX5</accession>
<gene>
    <name evidence="1" type="ORF">OVA965_LOCUS3211</name>
    <name evidence="2" type="ORF">TMI583_LOCUS3210</name>
</gene>
<dbReference type="EMBL" id="CAJNOK010000755">
    <property type="protein sequence ID" value="CAF0773439.1"/>
    <property type="molecule type" value="Genomic_DNA"/>
</dbReference>
<protein>
    <submittedName>
        <fullName evidence="1">Uncharacterized protein</fullName>
    </submittedName>
</protein>
<name>A0A8S2CUX5_9BILA</name>
<comment type="caution">
    <text evidence="1">The sequence shown here is derived from an EMBL/GenBank/DDBJ whole genome shotgun (WGS) entry which is preliminary data.</text>
</comment>
<evidence type="ECO:0000313" key="2">
    <source>
        <dbReference type="EMBL" id="CAF3554465.1"/>
    </source>
</evidence>
<evidence type="ECO:0000313" key="3">
    <source>
        <dbReference type="Proteomes" id="UP000677228"/>
    </source>
</evidence>
<dbReference type="Proteomes" id="UP000682733">
    <property type="component" value="Unassembled WGS sequence"/>
</dbReference>
<proteinExistence type="predicted"/>
<evidence type="ECO:0000313" key="1">
    <source>
        <dbReference type="EMBL" id="CAF0773439.1"/>
    </source>
</evidence>
<dbReference type="Proteomes" id="UP000677228">
    <property type="component" value="Unassembled WGS sequence"/>
</dbReference>
<reference evidence="1" key="1">
    <citation type="submission" date="2021-02" db="EMBL/GenBank/DDBJ databases">
        <authorList>
            <person name="Nowell W R."/>
        </authorList>
    </citation>
    <scope>NUCLEOTIDE SEQUENCE</scope>
</reference>